<reference evidence="4 5" key="1">
    <citation type="submission" date="2016-09" db="EMBL/GenBank/DDBJ databases">
        <title>Rhizobium sp. nov., a novel species isolated from the rice rhizosphere.</title>
        <authorList>
            <person name="Zhao J."/>
            <person name="Zhang X."/>
        </authorList>
    </citation>
    <scope>NUCLEOTIDE SEQUENCE [LARGE SCALE GENOMIC DNA]</scope>
    <source>
        <strain evidence="4 5">MH17</strain>
    </source>
</reference>
<dbReference type="PANTHER" id="PTHR43436">
    <property type="entry name" value="ARAC-FAMILY TRANSCRIPTIONAL REGULATOR"/>
    <property type="match status" value="1"/>
</dbReference>
<dbReference type="Proteomes" id="UP000186143">
    <property type="component" value="Unassembled WGS sequence"/>
</dbReference>
<dbReference type="InterPro" id="IPR018060">
    <property type="entry name" value="HTH_AraC"/>
</dbReference>
<dbReference type="SUPFAM" id="SSF46689">
    <property type="entry name" value="Homeodomain-like"/>
    <property type="match status" value="2"/>
</dbReference>
<dbReference type="PROSITE" id="PS01124">
    <property type="entry name" value="HTH_ARAC_FAMILY_2"/>
    <property type="match status" value="1"/>
</dbReference>
<evidence type="ECO:0000256" key="1">
    <source>
        <dbReference type="ARBA" id="ARBA00023015"/>
    </source>
</evidence>
<accession>A0A1Q9AD02</accession>
<organism evidence="4 5">
    <name type="scientific">Xaviernesmea rhizosphaerae</name>
    <dbReference type="NCBI Taxonomy" id="1672749"/>
    <lineage>
        <taxon>Bacteria</taxon>
        <taxon>Pseudomonadati</taxon>
        <taxon>Pseudomonadota</taxon>
        <taxon>Alphaproteobacteria</taxon>
        <taxon>Hyphomicrobiales</taxon>
        <taxon>Rhizobiaceae</taxon>
        <taxon>Rhizobium/Agrobacterium group</taxon>
        <taxon>Xaviernesmea</taxon>
    </lineage>
</organism>
<dbReference type="PANTHER" id="PTHR43436:SF1">
    <property type="entry name" value="TRANSCRIPTIONAL REGULATORY PROTEIN"/>
    <property type="match status" value="1"/>
</dbReference>
<evidence type="ECO:0000256" key="2">
    <source>
        <dbReference type="ARBA" id="ARBA00023163"/>
    </source>
</evidence>
<name>A0A1Q9AD02_9HYPH</name>
<keyword evidence="1" id="KW-0805">Transcription regulation</keyword>
<feature type="domain" description="HTH araC/xylS-type" evidence="3">
    <location>
        <begin position="195"/>
        <end position="292"/>
    </location>
</feature>
<dbReference type="STRING" id="1672749.BJF92_07375"/>
<dbReference type="InterPro" id="IPR009057">
    <property type="entry name" value="Homeodomain-like_sf"/>
</dbReference>
<gene>
    <name evidence="4" type="ORF">BJF92_07375</name>
</gene>
<dbReference type="GO" id="GO:0003700">
    <property type="term" value="F:DNA-binding transcription factor activity"/>
    <property type="evidence" value="ECO:0007669"/>
    <property type="project" value="InterPro"/>
</dbReference>
<dbReference type="Pfam" id="PF06719">
    <property type="entry name" value="AraC_N"/>
    <property type="match status" value="1"/>
</dbReference>
<dbReference type="EMBL" id="MKIO01000042">
    <property type="protein sequence ID" value="OLP52796.1"/>
    <property type="molecule type" value="Genomic_DNA"/>
</dbReference>
<dbReference type="GO" id="GO:0043565">
    <property type="term" value="F:sequence-specific DNA binding"/>
    <property type="evidence" value="ECO:0007669"/>
    <property type="project" value="InterPro"/>
</dbReference>
<evidence type="ECO:0000313" key="4">
    <source>
        <dbReference type="EMBL" id="OLP52796.1"/>
    </source>
</evidence>
<dbReference type="Pfam" id="PF12833">
    <property type="entry name" value="HTH_18"/>
    <property type="match status" value="1"/>
</dbReference>
<sequence length="304" mass="33064">MQQLLDQMCRRVLRHGGGETAPGLASPDVGLPGVSIGIARQGHHSVMTLYQPMACLVLRGAKEVTIGDRVLRYDPATCFVASLDLPAAGCVIEACENEPYIVASLALDSDLLSELLADLPPAPEAMPAAGFGVAPVTLSLLEAWDHLLALIDRPADIAFLARSRQREVLYQFLQGAHGPMLRQLVREDSRLAQVRRALLWIRDHYDQTIRTETLAGLAGMSVPTFHRHFKAVTAMSPLQYQKALRLQAARRMLATSGDATRVAYAVGYESPSQFSREYARLFGAPPLRDAARLRGGRAEAGAMA</sequence>
<dbReference type="Gene3D" id="1.10.10.60">
    <property type="entry name" value="Homeodomain-like"/>
    <property type="match status" value="1"/>
</dbReference>
<evidence type="ECO:0000313" key="5">
    <source>
        <dbReference type="Proteomes" id="UP000186143"/>
    </source>
</evidence>
<keyword evidence="2" id="KW-0804">Transcription</keyword>
<dbReference type="OrthoDB" id="9802263at2"/>
<proteinExistence type="predicted"/>
<dbReference type="RefSeq" id="WP_075637071.1">
    <property type="nucleotide sequence ID" value="NZ_MKIO01000042.1"/>
</dbReference>
<comment type="caution">
    <text evidence="4">The sequence shown here is derived from an EMBL/GenBank/DDBJ whole genome shotgun (WGS) entry which is preliminary data.</text>
</comment>
<dbReference type="InterPro" id="IPR009594">
    <property type="entry name" value="Tscrpt_reg_HTH_AraC_N"/>
</dbReference>
<evidence type="ECO:0000259" key="3">
    <source>
        <dbReference type="PROSITE" id="PS01124"/>
    </source>
</evidence>
<dbReference type="AlphaFoldDB" id="A0A1Q9AD02"/>
<dbReference type="SMART" id="SM00342">
    <property type="entry name" value="HTH_ARAC"/>
    <property type="match status" value="1"/>
</dbReference>
<protein>
    <submittedName>
        <fullName evidence="4">AraC family transcriptional regulator</fullName>
    </submittedName>
</protein>